<dbReference type="PROSITE" id="PS01199">
    <property type="entry name" value="RIBOSOMAL_L1"/>
    <property type="match status" value="1"/>
</dbReference>
<keyword evidence="6 9" id="KW-0689">Ribosomal protein</keyword>
<protein>
    <recommendedName>
        <fullName evidence="8 9">Large ribosomal subunit protein uL1</fullName>
    </recommendedName>
</protein>
<evidence type="ECO:0000256" key="5">
    <source>
        <dbReference type="ARBA" id="ARBA00022884"/>
    </source>
</evidence>
<dbReference type="RefSeq" id="WP_013252473.1">
    <property type="nucleotide sequence ID" value="NC_014363.1"/>
</dbReference>
<evidence type="ECO:0000313" key="12">
    <source>
        <dbReference type="Proteomes" id="UP000000333"/>
    </source>
</evidence>
<dbReference type="SUPFAM" id="SSF56808">
    <property type="entry name" value="Ribosomal protein L1"/>
    <property type="match status" value="1"/>
</dbReference>
<evidence type="ECO:0000256" key="7">
    <source>
        <dbReference type="ARBA" id="ARBA00023274"/>
    </source>
</evidence>
<dbReference type="GO" id="GO:0006412">
    <property type="term" value="P:translation"/>
    <property type="evidence" value="ECO:0007669"/>
    <property type="project" value="UniProtKB-UniRule"/>
</dbReference>
<keyword evidence="7 9" id="KW-0687">Ribonucleoprotein</keyword>
<dbReference type="OrthoDB" id="9803740at2"/>
<name>E1QX69_OLSUV</name>
<dbReference type="NCBIfam" id="TIGR01169">
    <property type="entry name" value="rplA_bact"/>
    <property type="match status" value="1"/>
</dbReference>
<dbReference type="InterPro" id="IPR002143">
    <property type="entry name" value="Ribosomal_uL1"/>
</dbReference>
<evidence type="ECO:0000256" key="10">
    <source>
        <dbReference type="RuleBase" id="RU000659"/>
    </source>
</evidence>
<dbReference type="Pfam" id="PF00687">
    <property type="entry name" value="Ribosomal_L1"/>
    <property type="match status" value="1"/>
</dbReference>
<dbReference type="PANTHER" id="PTHR36427:SF3">
    <property type="entry name" value="LARGE RIBOSOMAL SUBUNIT PROTEIN UL1M"/>
    <property type="match status" value="1"/>
</dbReference>
<dbReference type="Gene3D" id="3.40.50.790">
    <property type="match status" value="1"/>
</dbReference>
<dbReference type="FunFam" id="3.40.50.790:FF:000001">
    <property type="entry name" value="50S ribosomal protein L1"/>
    <property type="match status" value="1"/>
</dbReference>
<comment type="function">
    <text evidence="9">Binds directly to 23S rRNA. The L1 stalk is quite mobile in the ribosome, and is involved in E site tRNA release.</text>
</comment>
<keyword evidence="4 9" id="KW-0810">Translation regulation</keyword>
<dbReference type="GeneID" id="78513007"/>
<dbReference type="KEGG" id="ols:Olsu_1624"/>
<dbReference type="PANTHER" id="PTHR36427">
    <property type="entry name" value="54S RIBOSOMAL PROTEIN L1, MITOCHONDRIAL"/>
    <property type="match status" value="1"/>
</dbReference>
<dbReference type="Proteomes" id="UP000000333">
    <property type="component" value="Chromosome"/>
</dbReference>
<comment type="subunit">
    <text evidence="9">Part of the 50S ribosomal subunit.</text>
</comment>
<dbReference type="InterPro" id="IPR023673">
    <property type="entry name" value="Ribosomal_uL1_CS"/>
</dbReference>
<evidence type="ECO:0000256" key="6">
    <source>
        <dbReference type="ARBA" id="ARBA00022980"/>
    </source>
</evidence>
<comment type="similarity">
    <text evidence="1 9 10">Belongs to the universal ribosomal protein uL1 family.</text>
</comment>
<evidence type="ECO:0000313" key="11">
    <source>
        <dbReference type="EMBL" id="ADK68722.1"/>
    </source>
</evidence>
<dbReference type="PIRSF" id="PIRSF002155">
    <property type="entry name" value="Ribosomal_L1"/>
    <property type="match status" value="1"/>
</dbReference>
<keyword evidence="3 9" id="KW-0699">rRNA-binding</keyword>
<evidence type="ECO:0000256" key="2">
    <source>
        <dbReference type="ARBA" id="ARBA00022491"/>
    </source>
</evidence>
<reference evidence="11 12" key="1">
    <citation type="journal article" date="2010" name="Stand. Genomic Sci.">
        <title>Complete genome sequence of Olsenella uli type strain (VPI D76D-27C).</title>
        <authorList>
            <person name="Goker M."/>
            <person name="Held B."/>
            <person name="Lucas S."/>
            <person name="Nolan M."/>
            <person name="Yasawong M."/>
            <person name="Glavina Del Rio T."/>
            <person name="Tice H."/>
            <person name="Cheng J.F."/>
            <person name="Bruce D."/>
            <person name="Detter J.C."/>
            <person name="Tapia R."/>
            <person name="Han C."/>
            <person name="Goodwin L."/>
            <person name="Pitluck S."/>
            <person name="Liolios K."/>
            <person name="Ivanova N."/>
            <person name="Mavromatis K."/>
            <person name="Mikhailova N."/>
            <person name="Pati A."/>
            <person name="Chen A."/>
            <person name="Palaniappan K."/>
            <person name="Land M."/>
            <person name="Hauser L."/>
            <person name="Chang Y.J."/>
            <person name="Jeffries C.D."/>
            <person name="Rohde M."/>
            <person name="Sikorski J."/>
            <person name="Pukall R."/>
            <person name="Woyke T."/>
            <person name="Bristow J."/>
            <person name="Eisen J.A."/>
            <person name="Markowitz V."/>
            <person name="Hugenholtz P."/>
            <person name="Kyrpides N.C."/>
            <person name="Klenk H.P."/>
            <person name="Lapidus A."/>
        </authorList>
    </citation>
    <scope>NUCLEOTIDE SEQUENCE [LARGE SCALE GENOMIC DNA]</scope>
    <source>
        <strain evidence="12">ATCC 49627 / DSM 7084 / CIP 109912 / JCM 12494 / NCIMB 702895 / VPI D76D-27C</strain>
    </source>
</reference>
<dbReference type="CDD" id="cd00403">
    <property type="entry name" value="Ribosomal_L1"/>
    <property type="match status" value="1"/>
</dbReference>
<dbReference type="GO" id="GO:0015934">
    <property type="term" value="C:large ribosomal subunit"/>
    <property type="evidence" value="ECO:0007669"/>
    <property type="project" value="InterPro"/>
</dbReference>
<keyword evidence="9" id="KW-0820">tRNA-binding</keyword>
<dbReference type="GO" id="GO:0000049">
    <property type="term" value="F:tRNA binding"/>
    <property type="evidence" value="ECO:0007669"/>
    <property type="project" value="UniProtKB-KW"/>
</dbReference>
<dbReference type="EMBL" id="CP002106">
    <property type="protein sequence ID" value="ADK68722.1"/>
    <property type="molecule type" value="Genomic_DNA"/>
</dbReference>
<dbReference type="GO" id="GO:0019843">
    <property type="term" value="F:rRNA binding"/>
    <property type="evidence" value="ECO:0007669"/>
    <property type="project" value="UniProtKB-UniRule"/>
</dbReference>
<dbReference type="eggNOG" id="COG0081">
    <property type="taxonomic scope" value="Bacteria"/>
</dbReference>
<dbReference type="PATRIC" id="fig|633147.7.peg.1326"/>
<evidence type="ECO:0000256" key="3">
    <source>
        <dbReference type="ARBA" id="ARBA00022730"/>
    </source>
</evidence>
<comment type="function">
    <text evidence="9">Protein L1 is also a translational repressor protein, it controls the translation of the L11 operon by binding to its mRNA.</text>
</comment>
<proteinExistence type="inferred from homology"/>
<evidence type="ECO:0000256" key="4">
    <source>
        <dbReference type="ARBA" id="ARBA00022845"/>
    </source>
</evidence>
<dbReference type="Gene3D" id="3.30.190.20">
    <property type="match status" value="1"/>
</dbReference>
<dbReference type="InterPro" id="IPR028364">
    <property type="entry name" value="Ribosomal_uL1/biogenesis"/>
</dbReference>
<dbReference type="STRING" id="633147.Olsu_1624"/>
<dbReference type="InterPro" id="IPR005878">
    <property type="entry name" value="Ribosom_uL1_bac-type"/>
</dbReference>
<dbReference type="InterPro" id="IPR016095">
    <property type="entry name" value="Ribosomal_uL1_3-a/b-sand"/>
</dbReference>
<dbReference type="GO" id="GO:0006417">
    <property type="term" value="P:regulation of translation"/>
    <property type="evidence" value="ECO:0007669"/>
    <property type="project" value="UniProtKB-KW"/>
</dbReference>
<keyword evidence="12" id="KW-1185">Reference proteome</keyword>
<sequence length="235" mass="25103">MPKHGKNYNNAAAKIEAGKLYTPKQAMELVKELSSAKFDETVEVSVRLGVDTRKADQNVRGSISLPNGTGKAVRVAVFAEGEKAREAEAAGADIVGSDDLVAEITAGNLNFDAVIATPNLMGKVGRLGRVLGPRGLMPNPKLGTVTMDVEKMVKELKAGRVEYRADRYGICHVPMGKASFSAEALAENYGALYTELLRVRPSSAKGRYVKSVVVSSTMGPGVKVDTSVTRNFTEE</sequence>
<gene>
    <name evidence="9" type="primary">rplA</name>
    <name evidence="11" type="ordered locus">Olsu_1624</name>
</gene>
<evidence type="ECO:0000256" key="8">
    <source>
        <dbReference type="ARBA" id="ARBA00035241"/>
    </source>
</evidence>
<dbReference type="AlphaFoldDB" id="E1QX69"/>
<dbReference type="HAMAP" id="MF_01318_B">
    <property type="entry name" value="Ribosomal_uL1_B"/>
    <property type="match status" value="1"/>
</dbReference>
<evidence type="ECO:0000256" key="9">
    <source>
        <dbReference type="HAMAP-Rule" id="MF_01318"/>
    </source>
</evidence>
<evidence type="ECO:0000256" key="1">
    <source>
        <dbReference type="ARBA" id="ARBA00010531"/>
    </source>
</evidence>
<accession>E1QX69</accession>
<organism evidence="11 12">
    <name type="scientific">Olsenella uli (strain ATCC 49627 / DSM 7084 / CCUG 31166 / CIP 109912 / JCM 12494 / LMG 11480 / NCIMB 702895 / VPI D76D-27C)</name>
    <name type="common">Lactobacillus uli</name>
    <dbReference type="NCBI Taxonomy" id="633147"/>
    <lineage>
        <taxon>Bacteria</taxon>
        <taxon>Bacillati</taxon>
        <taxon>Actinomycetota</taxon>
        <taxon>Coriobacteriia</taxon>
        <taxon>Coriobacteriales</taxon>
        <taxon>Atopobiaceae</taxon>
        <taxon>Olsenella</taxon>
    </lineage>
</organism>
<keyword evidence="5 9" id="KW-0694">RNA-binding</keyword>
<dbReference type="HOGENOM" id="CLU_062853_0_0_11"/>
<dbReference type="InterPro" id="IPR023674">
    <property type="entry name" value="Ribosomal_uL1-like"/>
</dbReference>
<dbReference type="GO" id="GO:0003735">
    <property type="term" value="F:structural constituent of ribosome"/>
    <property type="evidence" value="ECO:0007669"/>
    <property type="project" value="InterPro"/>
</dbReference>
<keyword evidence="2 9" id="KW-0678">Repressor</keyword>